<dbReference type="AlphaFoldDB" id="A0A3P3VZC2"/>
<dbReference type="RefSeq" id="WP_125014113.1">
    <property type="nucleotide sequence ID" value="NZ_RQVR01000027.1"/>
</dbReference>
<dbReference type="PANTHER" id="PTHR21180">
    <property type="entry name" value="ENDONUCLEASE/EXONUCLEASE/PHOSPHATASE FAMILY DOMAIN-CONTAINING PROTEIN 1"/>
    <property type="match status" value="1"/>
</dbReference>
<feature type="compositionally biased region" description="Polar residues" evidence="6">
    <location>
        <begin position="21"/>
        <end position="30"/>
    </location>
</feature>
<dbReference type="OrthoDB" id="9801154at2"/>
<keyword evidence="4" id="KW-0408">Iron</keyword>
<evidence type="ECO:0000256" key="6">
    <source>
        <dbReference type="SAM" id="MobiDB-lite"/>
    </source>
</evidence>
<dbReference type="Gene3D" id="3.20.20.70">
    <property type="entry name" value="Aldolase class I"/>
    <property type="match status" value="1"/>
</dbReference>
<dbReference type="Proteomes" id="UP000271937">
    <property type="component" value="Unassembled WGS sequence"/>
</dbReference>
<evidence type="ECO:0000256" key="2">
    <source>
        <dbReference type="ARBA" id="ARBA00022691"/>
    </source>
</evidence>
<organism evidence="8 9">
    <name type="scientific">Flavobacterium macacae</name>
    <dbReference type="NCBI Taxonomy" id="2488993"/>
    <lineage>
        <taxon>Bacteria</taxon>
        <taxon>Pseudomonadati</taxon>
        <taxon>Bacteroidota</taxon>
        <taxon>Flavobacteriia</taxon>
        <taxon>Flavobacteriales</taxon>
        <taxon>Flavobacteriaceae</taxon>
        <taxon>Flavobacterium</taxon>
    </lineage>
</organism>
<dbReference type="GO" id="GO:0046872">
    <property type="term" value="F:metal ion binding"/>
    <property type="evidence" value="ECO:0007669"/>
    <property type="project" value="UniProtKB-KW"/>
</dbReference>
<comment type="caution">
    <text evidence="8">The sequence shown here is derived from an EMBL/GenBank/DDBJ whole genome shotgun (WGS) entry which is preliminary data.</text>
</comment>
<dbReference type="SFLD" id="SFLDS00029">
    <property type="entry name" value="Radical_SAM"/>
    <property type="match status" value="1"/>
</dbReference>
<dbReference type="SUPFAM" id="SSF47781">
    <property type="entry name" value="RuvA domain 2-like"/>
    <property type="match status" value="1"/>
</dbReference>
<accession>A0A3P3VZC2</accession>
<dbReference type="GO" id="GO:0003824">
    <property type="term" value="F:catalytic activity"/>
    <property type="evidence" value="ECO:0007669"/>
    <property type="project" value="InterPro"/>
</dbReference>
<keyword evidence="5" id="KW-0411">Iron-sulfur</keyword>
<dbReference type="SFLD" id="SFLDG01102">
    <property type="entry name" value="Uncharacterised_Radical_SAM_Su"/>
    <property type="match status" value="1"/>
</dbReference>
<evidence type="ECO:0000313" key="9">
    <source>
        <dbReference type="Proteomes" id="UP000271937"/>
    </source>
</evidence>
<evidence type="ECO:0000256" key="4">
    <source>
        <dbReference type="ARBA" id="ARBA00023004"/>
    </source>
</evidence>
<keyword evidence="3" id="KW-0479">Metal-binding</keyword>
<dbReference type="NCBIfam" id="TIGR03916">
    <property type="entry name" value="rSAM_link_UDG"/>
    <property type="match status" value="1"/>
</dbReference>
<dbReference type="InterPro" id="IPR007197">
    <property type="entry name" value="rSAM"/>
</dbReference>
<sequence length="418" mass="47688">MSERIREKLQILADAAKYDVSCSSSGSNRKNTAKGLGDASSSGICHTYTEDGRCVSLLKILLTNHCIFDCAFCVSRKSNDVKRAAFTVEEVVELTMSFYRRNYIEGLFLSSGIFKNADYTMERLVRIAKKLRLENNFNGYIHLKTIPGASEELLTEAGLYADRMSINLEMPTESGLKLLSPDKSHEDVKKPLAFIQKGIIQIKDEKRIIKSTPKFVPAGQSTQIVIGATPETDMEIMYSANEYYKNYDLKRVYYSGYIPISYDDRMPMIGSQPPLLRENRLYQTDWLMRFYGFDVHEILNVKNPHLDVDIDPKLSWALRNMEHFPIDINTADYKMILRVPGIGVGSAKKIFQARKFGRLRSDQLKKMGIAFNRAKHFIRCADSIFQLNDPNPVHIKGLILSETNSKYLKVPQNQLSLF</sequence>
<evidence type="ECO:0000259" key="7">
    <source>
        <dbReference type="Pfam" id="PF04055"/>
    </source>
</evidence>
<comment type="cofactor">
    <cofactor evidence="1">
        <name>[4Fe-4S] cluster</name>
        <dbReference type="ChEBI" id="CHEBI:49883"/>
    </cofactor>
</comment>
<proteinExistence type="predicted"/>
<evidence type="ECO:0000256" key="1">
    <source>
        <dbReference type="ARBA" id="ARBA00001966"/>
    </source>
</evidence>
<keyword evidence="9" id="KW-1185">Reference proteome</keyword>
<keyword evidence="2" id="KW-0949">S-adenosyl-L-methionine</keyword>
<name>A0A3P3VZC2_9FLAO</name>
<dbReference type="InterPro" id="IPR010994">
    <property type="entry name" value="RuvA_2-like"/>
</dbReference>
<feature type="region of interest" description="Disordered" evidence="6">
    <location>
        <begin position="21"/>
        <end position="40"/>
    </location>
</feature>
<dbReference type="InterPro" id="IPR023874">
    <property type="entry name" value="DNA_rSAM_put"/>
</dbReference>
<dbReference type="Gene3D" id="1.10.150.320">
    <property type="entry name" value="Photosystem II 12 kDa extrinsic protein"/>
    <property type="match status" value="1"/>
</dbReference>
<evidence type="ECO:0000256" key="5">
    <source>
        <dbReference type="ARBA" id="ARBA00023014"/>
    </source>
</evidence>
<dbReference type="Pfam" id="PF04055">
    <property type="entry name" value="Radical_SAM"/>
    <property type="match status" value="1"/>
</dbReference>
<reference evidence="8 9" key="1">
    <citation type="submission" date="2018-11" db="EMBL/GenBank/DDBJ databases">
        <title>Flavobacterium sp. nov., YIM 102600 draft genome.</title>
        <authorList>
            <person name="Li G."/>
            <person name="Jiang Y."/>
        </authorList>
    </citation>
    <scope>NUCLEOTIDE SEQUENCE [LARGE SCALE GENOMIC DNA]</scope>
    <source>
        <strain evidence="8 9">YIM 102600</strain>
    </source>
</reference>
<dbReference type="InterPro" id="IPR051675">
    <property type="entry name" value="Endo/Exo/Phosphatase_dom_1"/>
</dbReference>
<dbReference type="SUPFAM" id="SSF102114">
    <property type="entry name" value="Radical SAM enzymes"/>
    <property type="match status" value="1"/>
</dbReference>
<gene>
    <name evidence="8" type="ORF">EG849_14800</name>
</gene>
<dbReference type="InterPro" id="IPR013785">
    <property type="entry name" value="Aldolase_TIM"/>
</dbReference>
<dbReference type="PANTHER" id="PTHR21180:SF9">
    <property type="entry name" value="TYPE II SECRETION SYSTEM PROTEIN K"/>
    <property type="match status" value="1"/>
</dbReference>
<evidence type="ECO:0000256" key="3">
    <source>
        <dbReference type="ARBA" id="ARBA00022723"/>
    </source>
</evidence>
<dbReference type="EMBL" id="RQVR01000027">
    <property type="protein sequence ID" value="RRJ88135.1"/>
    <property type="molecule type" value="Genomic_DNA"/>
</dbReference>
<evidence type="ECO:0000313" key="8">
    <source>
        <dbReference type="EMBL" id="RRJ88135.1"/>
    </source>
</evidence>
<feature type="domain" description="Radical SAM core" evidence="7">
    <location>
        <begin position="61"/>
        <end position="191"/>
    </location>
</feature>
<dbReference type="GO" id="GO:0051536">
    <property type="term" value="F:iron-sulfur cluster binding"/>
    <property type="evidence" value="ECO:0007669"/>
    <property type="project" value="UniProtKB-KW"/>
</dbReference>
<protein>
    <submittedName>
        <fullName evidence="8">Putative DNA modification/repair radical SAM protein</fullName>
    </submittedName>
</protein>
<dbReference type="InterPro" id="IPR058240">
    <property type="entry name" value="rSAM_sf"/>
</dbReference>